<evidence type="ECO:0000313" key="2">
    <source>
        <dbReference type="EMBL" id="KAL3290561.1"/>
    </source>
</evidence>
<keyword evidence="1" id="KW-0812">Transmembrane</keyword>
<dbReference type="EMBL" id="JABFTP020000188">
    <property type="protein sequence ID" value="KAL3290561.1"/>
    <property type="molecule type" value="Genomic_DNA"/>
</dbReference>
<keyword evidence="3" id="KW-1185">Reference proteome</keyword>
<protein>
    <recommendedName>
        <fullName evidence="4">Transposase</fullName>
    </recommendedName>
</protein>
<feature type="transmembrane region" description="Helical" evidence="1">
    <location>
        <begin position="21"/>
        <end position="40"/>
    </location>
</feature>
<organism evidence="2 3">
    <name type="scientific">Cryptolaemus montrouzieri</name>
    <dbReference type="NCBI Taxonomy" id="559131"/>
    <lineage>
        <taxon>Eukaryota</taxon>
        <taxon>Metazoa</taxon>
        <taxon>Ecdysozoa</taxon>
        <taxon>Arthropoda</taxon>
        <taxon>Hexapoda</taxon>
        <taxon>Insecta</taxon>
        <taxon>Pterygota</taxon>
        <taxon>Neoptera</taxon>
        <taxon>Endopterygota</taxon>
        <taxon>Coleoptera</taxon>
        <taxon>Polyphaga</taxon>
        <taxon>Cucujiformia</taxon>
        <taxon>Coccinelloidea</taxon>
        <taxon>Coccinellidae</taxon>
        <taxon>Scymninae</taxon>
        <taxon>Scymnini</taxon>
        <taxon>Cryptolaemus</taxon>
    </lineage>
</organism>
<keyword evidence="1" id="KW-1133">Transmembrane helix</keyword>
<name>A0ABD2PJQ7_9CUCU</name>
<keyword evidence="1" id="KW-0472">Membrane</keyword>
<evidence type="ECO:0000256" key="1">
    <source>
        <dbReference type="SAM" id="Phobius"/>
    </source>
</evidence>
<dbReference type="PANTHER" id="PTHR47326">
    <property type="entry name" value="TRANSPOSABLE ELEMENT TC3 TRANSPOSASE-LIKE PROTEIN"/>
    <property type="match status" value="1"/>
</dbReference>
<evidence type="ECO:0000313" key="3">
    <source>
        <dbReference type="Proteomes" id="UP001516400"/>
    </source>
</evidence>
<evidence type="ECO:0008006" key="4">
    <source>
        <dbReference type="Google" id="ProtNLM"/>
    </source>
</evidence>
<dbReference type="AlphaFoldDB" id="A0ABD2PJQ7"/>
<gene>
    <name evidence="2" type="ORF">HHI36_023953</name>
</gene>
<reference evidence="2 3" key="1">
    <citation type="journal article" date="2021" name="BMC Biol.">
        <title>Horizontally acquired antibacterial genes associated with adaptive radiation of ladybird beetles.</title>
        <authorList>
            <person name="Li H.S."/>
            <person name="Tang X.F."/>
            <person name="Huang Y.H."/>
            <person name="Xu Z.Y."/>
            <person name="Chen M.L."/>
            <person name="Du X.Y."/>
            <person name="Qiu B.Y."/>
            <person name="Chen P.T."/>
            <person name="Zhang W."/>
            <person name="Slipinski A."/>
            <person name="Escalona H.E."/>
            <person name="Waterhouse R.M."/>
            <person name="Zwick A."/>
            <person name="Pang H."/>
        </authorList>
    </citation>
    <scope>NUCLEOTIDE SEQUENCE [LARGE SCALE GENOMIC DNA]</scope>
    <source>
        <strain evidence="2">SYSU2018</strain>
    </source>
</reference>
<accession>A0ABD2PJQ7</accession>
<sequence>MELFIELTISFKTFNCCKKKWLILLTPNWLISITYTVWLTETQQKIGDYMRVCFPNRVTLDRRIFSNIHRRLRETGTFTAINHLKGATQTTRTPDIEEAVLNCIDLNPHVSTKKIGNQLNISHVLVWRILHDFLLYPFHIQLVQTLLPRDFPSRLNFCRWFLDEIRNYAHFDSEIMFRDEANLSRTAITKFHNNNYWTEENLHLIEESHHQE</sequence>
<proteinExistence type="predicted"/>
<comment type="caution">
    <text evidence="2">The sequence shown here is derived from an EMBL/GenBank/DDBJ whole genome shotgun (WGS) entry which is preliminary data.</text>
</comment>
<dbReference type="PANTHER" id="PTHR47326:SF1">
    <property type="entry name" value="HTH PSQ-TYPE DOMAIN-CONTAINING PROTEIN"/>
    <property type="match status" value="1"/>
</dbReference>
<dbReference type="Proteomes" id="UP001516400">
    <property type="component" value="Unassembled WGS sequence"/>
</dbReference>